<dbReference type="SUPFAM" id="SSF158791">
    <property type="entry name" value="MgtE N-terminal domain-like"/>
    <property type="match status" value="1"/>
</dbReference>
<evidence type="ECO:0000313" key="4">
    <source>
        <dbReference type="Proteomes" id="UP000318521"/>
    </source>
</evidence>
<comment type="caution">
    <text evidence="3">The sequence shown here is derived from an EMBL/GenBank/DDBJ whole genome shotgun (WGS) entry which is preliminary data.</text>
</comment>
<evidence type="ECO:0008006" key="5">
    <source>
        <dbReference type="Google" id="ProtNLM"/>
    </source>
</evidence>
<feature type="coiled-coil region" evidence="1">
    <location>
        <begin position="77"/>
        <end position="118"/>
    </location>
</feature>
<evidence type="ECO:0000313" key="3">
    <source>
        <dbReference type="EMBL" id="TSB46412.1"/>
    </source>
</evidence>
<dbReference type="OrthoDB" id="1724615at2"/>
<protein>
    <recommendedName>
        <fullName evidence="5">Magnesium transporter MgtE intracellular domain-containing protein</fullName>
    </recommendedName>
</protein>
<sequence length="194" mass="21328">MKNEKQKGKGIQTLLAVAIPIILVLILAVVFVGPMLGFDVIDKSKNFASEVPVLSSLVDDDTEMKATETPNDLKAENNSLAVELEQTRAQLDEAVRALSEARSELETLQAEQSLQQQENEAQVVNQTSNSRNELAKTYELMSAKSAAAILNELTVDEIIIQLEDVKTETKSAILEKMDKEKAADVVRGWSETLN</sequence>
<keyword evidence="1" id="KW-0175">Coiled coil</keyword>
<dbReference type="RefSeq" id="WP_143848859.1">
    <property type="nucleotide sequence ID" value="NZ_VLXZ01000006.1"/>
</dbReference>
<accession>A0A553ZY93</accession>
<evidence type="ECO:0000256" key="1">
    <source>
        <dbReference type="SAM" id="Coils"/>
    </source>
</evidence>
<organism evidence="3 4">
    <name type="scientific">Alkalicoccobacillus porphyridii</name>
    <dbReference type="NCBI Taxonomy" id="2597270"/>
    <lineage>
        <taxon>Bacteria</taxon>
        <taxon>Bacillati</taxon>
        <taxon>Bacillota</taxon>
        <taxon>Bacilli</taxon>
        <taxon>Bacillales</taxon>
        <taxon>Bacillaceae</taxon>
        <taxon>Alkalicoccobacillus</taxon>
    </lineage>
</organism>
<gene>
    <name evidence="3" type="ORF">FN960_11440</name>
</gene>
<feature type="transmembrane region" description="Helical" evidence="2">
    <location>
        <begin position="12"/>
        <end position="36"/>
    </location>
</feature>
<reference evidence="3 4" key="1">
    <citation type="submission" date="2019-07" db="EMBL/GenBank/DDBJ databases">
        <authorList>
            <person name="Park Y.J."/>
            <person name="Jeong S.E."/>
            <person name="Jung H.S."/>
        </authorList>
    </citation>
    <scope>NUCLEOTIDE SEQUENCE [LARGE SCALE GENOMIC DNA]</scope>
    <source>
        <strain evidence="4">P16(2019)</strain>
    </source>
</reference>
<dbReference type="Proteomes" id="UP000318521">
    <property type="component" value="Unassembled WGS sequence"/>
</dbReference>
<keyword evidence="4" id="KW-1185">Reference proteome</keyword>
<dbReference type="AlphaFoldDB" id="A0A553ZY93"/>
<keyword evidence="2" id="KW-0472">Membrane</keyword>
<proteinExistence type="predicted"/>
<dbReference type="EMBL" id="VLXZ01000006">
    <property type="protein sequence ID" value="TSB46412.1"/>
    <property type="molecule type" value="Genomic_DNA"/>
</dbReference>
<evidence type="ECO:0000256" key="2">
    <source>
        <dbReference type="SAM" id="Phobius"/>
    </source>
</evidence>
<name>A0A553ZY93_9BACI</name>
<keyword evidence="2" id="KW-1133">Transmembrane helix</keyword>
<keyword evidence="2" id="KW-0812">Transmembrane</keyword>